<dbReference type="InterPro" id="IPR037294">
    <property type="entry name" value="ABC_BtuC-like"/>
</dbReference>
<feature type="transmembrane region" description="Helical" evidence="9">
    <location>
        <begin position="253"/>
        <end position="273"/>
    </location>
</feature>
<protein>
    <submittedName>
        <fullName evidence="10">ABC-type transporter, permease component</fullName>
    </submittedName>
</protein>
<feature type="compositionally biased region" description="Basic and acidic residues" evidence="8">
    <location>
        <begin position="1"/>
        <end position="34"/>
    </location>
</feature>
<evidence type="ECO:0000313" key="11">
    <source>
        <dbReference type="Proteomes" id="UP000501240"/>
    </source>
</evidence>
<keyword evidence="4" id="KW-1003">Cell membrane</keyword>
<feature type="transmembrane region" description="Helical" evidence="9">
    <location>
        <begin position="139"/>
        <end position="171"/>
    </location>
</feature>
<dbReference type="GO" id="GO:0022857">
    <property type="term" value="F:transmembrane transporter activity"/>
    <property type="evidence" value="ECO:0007669"/>
    <property type="project" value="InterPro"/>
</dbReference>
<organism evidence="10 11">
    <name type="scientific">Actinomadura verrucosospora</name>
    <dbReference type="NCBI Taxonomy" id="46165"/>
    <lineage>
        <taxon>Bacteria</taxon>
        <taxon>Bacillati</taxon>
        <taxon>Actinomycetota</taxon>
        <taxon>Actinomycetes</taxon>
        <taxon>Streptosporangiales</taxon>
        <taxon>Thermomonosporaceae</taxon>
        <taxon>Actinomadura</taxon>
    </lineage>
</organism>
<evidence type="ECO:0000256" key="1">
    <source>
        <dbReference type="ARBA" id="ARBA00004651"/>
    </source>
</evidence>
<feature type="transmembrane region" description="Helical" evidence="9">
    <location>
        <begin position="413"/>
        <end position="434"/>
    </location>
</feature>
<name>A0A7D3ZQU9_ACTVE</name>
<dbReference type="Gene3D" id="1.10.3470.10">
    <property type="entry name" value="ABC transporter involved in vitamin B12 uptake, BtuC"/>
    <property type="match status" value="1"/>
</dbReference>
<gene>
    <name evidence="10" type="ORF">ACTIVE_8554</name>
</gene>
<dbReference type="CDD" id="cd06550">
    <property type="entry name" value="TM_ABC_iron-siderophores_like"/>
    <property type="match status" value="1"/>
</dbReference>
<feature type="transmembrane region" description="Helical" evidence="9">
    <location>
        <begin position="199"/>
        <end position="216"/>
    </location>
</feature>
<keyword evidence="3" id="KW-0813">Transport</keyword>
<dbReference type="EMBL" id="CP053892">
    <property type="protein sequence ID" value="QKG26901.1"/>
    <property type="molecule type" value="Genomic_DNA"/>
</dbReference>
<keyword evidence="11" id="KW-1185">Reference proteome</keyword>
<feature type="transmembrane region" description="Helical" evidence="9">
    <location>
        <begin position="285"/>
        <end position="304"/>
    </location>
</feature>
<dbReference type="AlphaFoldDB" id="A0A7D3ZQU9"/>
<feature type="transmembrane region" description="Helical" evidence="9">
    <location>
        <begin position="374"/>
        <end position="401"/>
    </location>
</feature>
<comment type="subcellular location">
    <subcellularLocation>
        <location evidence="1">Cell membrane</location>
        <topology evidence="1">Multi-pass membrane protein</topology>
    </subcellularLocation>
</comment>
<feature type="transmembrane region" description="Helical" evidence="9">
    <location>
        <begin position="228"/>
        <end position="247"/>
    </location>
</feature>
<keyword evidence="7 9" id="KW-0472">Membrane</keyword>
<evidence type="ECO:0000256" key="5">
    <source>
        <dbReference type="ARBA" id="ARBA00022692"/>
    </source>
</evidence>
<keyword evidence="6 9" id="KW-1133">Transmembrane helix</keyword>
<evidence type="ECO:0000256" key="2">
    <source>
        <dbReference type="ARBA" id="ARBA00007935"/>
    </source>
</evidence>
<dbReference type="SUPFAM" id="SSF81345">
    <property type="entry name" value="ABC transporter involved in vitamin B12 uptake, BtuC"/>
    <property type="match status" value="1"/>
</dbReference>
<evidence type="ECO:0000256" key="4">
    <source>
        <dbReference type="ARBA" id="ARBA00022475"/>
    </source>
</evidence>
<dbReference type="Proteomes" id="UP000501240">
    <property type="component" value="Chromosome"/>
</dbReference>
<evidence type="ECO:0000256" key="7">
    <source>
        <dbReference type="ARBA" id="ARBA00023136"/>
    </source>
</evidence>
<evidence type="ECO:0000256" key="9">
    <source>
        <dbReference type="SAM" id="Phobius"/>
    </source>
</evidence>
<feature type="compositionally biased region" description="Basic and acidic residues" evidence="8">
    <location>
        <begin position="76"/>
        <end position="115"/>
    </location>
</feature>
<dbReference type="PANTHER" id="PTHR30472:SF25">
    <property type="entry name" value="ABC TRANSPORTER PERMEASE PROTEIN MJ0876-RELATED"/>
    <property type="match status" value="1"/>
</dbReference>
<keyword evidence="5 9" id="KW-0812">Transmembrane</keyword>
<dbReference type="PANTHER" id="PTHR30472">
    <property type="entry name" value="FERRIC ENTEROBACTIN TRANSPORT SYSTEM PERMEASE PROTEIN"/>
    <property type="match status" value="1"/>
</dbReference>
<evidence type="ECO:0000313" key="10">
    <source>
        <dbReference type="EMBL" id="QKG26901.1"/>
    </source>
</evidence>
<sequence>MRPPDREPSPAVREDAPGDVPARPERAEARKQDVPQDTTDVLQDVKDVPGNAKDVPQNAENVPQDAKDVSQGAQDVRGDAEDIRQDKSDVPQDAKDVPQDAEDVPKKAEDVSARRRGDVLAAERGAGPRVRGRLRPLPLVVALVLLAATLLAGLVVGAAGLPVGGILAALADKVPFVHVDSGFSVVDENVLFQLRVPRVLMAALVGGMLSMAGAGYQGVFRNPLADPYLLGAAAGAGVGATLVIVVVPGDPGYGVPLAAFAGALLGVAMAYALGSAAGRGNRAATLVLAGVAVSSFLSAVQTFMQQVKAEELQRIYSWILGGVGSADWHQLALVAPYSLVSTVVLLAHGRLLDVLSVGDEEAASLGLSAARVRLTVLVAASLATATAVAVSGLIGFVGIVVPHAVRRLAGGSYRVVLPLSLLGGAAFLELADLVARTVIAPGELPLGVVTAFVGGPFFVAVLRASRRQVET</sequence>
<evidence type="ECO:0000256" key="6">
    <source>
        <dbReference type="ARBA" id="ARBA00022989"/>
    </source>
</evidence>
<dbReference type="FunFam" id="1.10.3470.10:FF:000001">
    <property type="entry name" value="Vitamin B12 ABC transporter permease BtuC"/>
    <property type="match status" value="1"/>
</dbReference>
<proteinExistence type="inferred from homology"/>
<evidence type="ECO:0000256" key="8">
    <source>
        <dbReference type="SAM" id="MobiDB-lite"/>
    </source>
</evidence>
<dbReference type="GO" id="GO:0033214">
    <property type="term" value="P:siderophore-iron import into cell"/>
    <property type="evidence" value="ECO:0007669"/>
    <property type="project" value="TreeGrafter"/>
</dbReference>
<reference evidence="10 11" key="1">
    <citation type="submission" date="2020-05" db="EMBL/GenBank/DDBJ databases">
        <title>Actinomadura verrucosospora NRRL-B18236 (PFL_A860) Genome sequencing and assembly.</title>
        <authorList>
            <person name="Samborskyy M."/>
        </authorList>
    </citation>
    <scope>NUCLEOTIDE SEQUENCE [LARGE SCALE GENOMIC DNA]</scope>
    <source>
        <strain evidence="10 11">NRRL:B18236</strain>
    </source>
</reference>
<evidence type="ECO:0000256" key="3">
    <source>
        <dbReference type="ARBA" id="ARBA00022448"/>
    </source>
</evidence>
<accession>A0A7D3ZQU9</accession>
<dbReference type="InterPro" id="IPR000522">
    <property type="entry name" value="ABC_transptr_permease_BtuC"/>
</dbReference>
<comment type="similarity">
    <text evidence="2">Belongs to the binding-protein-dependent transport system permease family. FecCD subfamily.</text>
</comment>
<feature type="transmembrane region" description="Helical" evidence="9">
    <location>
        <begin position="446"/>
        <end position="465"/>
    </location>
</feature>
<dbReference type="GO" id="GO:0005886">
    <property type="term" value="C:plasma membrane"/>
    <property type="evidence" value="ECO:0007669"/>
    <property type="project" value="UniProtKB-SubCell"/>
</dbReference>
<feature type="region of interest" description="Disordered" evidence="8">
    <location>
        <begin position="1"/>
        <end position="115"/>
    </location>
</feature>
<dbReference type="Pfam" id="PF01032">
    <property type="entry name" value="FecCD"/>
    <property type="match status" value="1"/>
</dbReference>